<organism evidence="5 6">
    <name type="scientific">Labedella gwakjiensis</name>
    <dbReference type="NCBI Taxonomy" id="390269"/>
    <lineage>
        <taxon>Bacteria</taxon>
        <taxon>Bacillati</taxon>
        <taxon>Actinomycetota</taxon>
        <taxon>Actinomycetes</taxon>
        <taxon>Micrococcales</taxon>
        <taxon>Microbacteriaceae</taxon>
        <taxon>Labedella</taxon>
    </lineage>
</organism>
<dbReference type="SMART" id="SM00420">
    <property type="entry name" value="HTH_DEOR"/>
    <property type="match status" value="1"/>
</dbReference>
<reference evidence="5 6" key="1">
    <citation type="submission" date="2018-03" db="EMBL/GenBank/DDBJ databases">
        <title>Genomic Encyclopedia of Archaeal and Bacterial Type Strains, Phase II (KMG-II): from individual species to whole genera.</title>
        <authorList>
            <person name="Goeker M."/>
        </authorList>
    </citation>
    <scope>NUCLEOTIDE SEQUENCE [LARGE SCALE GENOMIC DNA]</scope>
    <source>
        <strain evidence="5 6">DSM 21548</strain>
    </source>
</reference>
<dbReference type="PANTHER" id="PTHR30363">
    <property type="entry name" value="HTH-TYPE TRANSCRIPTIONAL REGULATOR SRLR-RELATED"/>
    <property type="match status" value="1"/>
</dbReference>
<comment type="caution">
    <text evidence="5">The sequence shown here is derived from an EMBL/GenBank/DDBJ whole genome shotgun (WGS) entry which is preliminary data.</text>
</comment>
<protein>
    <submittedName>
        <fullName evidence="5">DeoR family transcriptional regulator</fullName>
    </submittedName>
</protein>
<dbReference type="SUPFAM" id="SSF46785">
    <property type="entry name" value="Winged helix' DNA-binding domain"/>
    <property type="match status" value="1"/>
</dbReference>
<dbReference type="AlphaFoldDB" id="A0A2P8GWB1"/>
<dbReference type="InterPro" id="IPR050313">
    <property type="entry name" value="Carb_Metab_HTH_regulators"/>
</dbReference>
<dbReference type="SMART" id="SM01134">
    <property type="entry name" value="DeoRC"/>
    <property type="match status" value="1"/>
</dbReference>
<dbReference type="InterPro" id="IPR037171">
    <property type="entry name" value="NagB/RpiA_transferase-like"/>
</dbReference>
<proteinExistence type="predicted"/>
<gene>
    <name evidence="5" type="ORF">CLV49_1869</name>
</gene>
<evidence type="ECO:0000256" key="1">
    <source>
        <dbReference type="ARBA" id="ARBA00023015"/>
    </source>
</evidence>
<keyword evidence="1" id="KW-0805">Transcription regulation</keyword>
<feature type="domain" description="HTH deoR-type" evidence="4">
    <location>
        <begin position="17"/>
        <end position="72"/>
    </location>
</feature>
<evidence type="ECO:0000259" key="4">
    <source>
        <dbReference type="PROSITE" id="PS51000"/>
    </source>
</evidence>
<dbReference type="GO" id="GO:0003677">
    <property type="term" value="F:DNA binding"/>
    <property type="evidence" value="ECO:0007669"/>
    <property type="project" value="UniProtKB-KW"/>
</dbReference>
<dbReference type="InterPro" id="IPR036390">
    <property type="entry name" value="WH_DNA-bd_sf"/>
</dbReference>
<dbReference type="InterPro" id="IPR001034">
    <property type="entry name" value="DeoR_HTH"/>
</dbReference>
<keyword evidence="2" id="KW-0238">DNA-binding</keyword>
<keyword evidence="3" id="KW-0804">Transcription</keyword>
<dbReference type="Gene3D" id="1.10.10.10">
    <property type="entry name" value="Winged helix-like DNA-binding domain superfamily/Winged helix DNA-binding domain"/>
    <property type="match status" value="1"/>
</dbReference>
<name>A0A2P8GWB1_9MICO</name>
<evidence type="ECO:0000313" key="5">
    <source>
        <dbReference type="EMBL" id="PSL38252.1"/>
    </source>
</evidence>
<dbReference type="Pfam" id="PF00455">
    <property type="entry name" value="DeoRC"/>
    <property type="match status" value="1"/>
</dbReference>
<dbReference type="Proteomes" id="UP000241203">
    <property type="component" value="Unassembled WGS sequence"/>
</dbReference>
<dbReference type="PROSITE" id="PS51000">
    <property type="entry name" value="HTH_DEOR_2"/>
    <property type="match status" value="1"/>
</dbReference>
<dbReference type="InterPro" id="IPR036388">
    <property type="entry name" value="WH-like_DNA-bd_sf"/>
</dbReference>
<dbReference type="Gene3D" id="3.40.50.1360">
    <property type="match status" value="1"/>
</dbReference>
<dbReference type="EMBL" id="PYAU01000001">
    <property type="protein sequence ID" value="PSL38252.1"/>
    <property type="molecule type" value="Genomic_DNA"/>
</dbReference>
<dbReference type="Pfam" id="PF08220">
    <property type="entry name" value="HTH_DeoR"/>
    <property type="match status" value="1"/>
</dbReference>
<evidence type="ECO:0000313" key="6">
    <source>
        <dbReference type="Proteomes" id="UP000241203"/>
    </source>
</evidence>
<evidence type="ECO:0000256" key="3">
    <source>
        <dbReference type="ARBA" id="ARBA00023163"/>
    </source>
</evidence>
<dbReference type="PROSITE" id="PS00894">
    <property type="entry name" value="HTH_DEOR_1"/>
    <property type="match status" value="1"/>
</dbReference>
<accession>A0A2P8GWB1</accession>
<dbReference type="InterPro" id="IPR014036">
    <property type="entry name" value="DeoR-like_C"/>
</dbReference>
<dbReference type="SUPFAM" id="SSF100950">
    <property type="entry name" value="NagB/RpiA/CoA transferase-like"/>
    <property type="match status" value="1"/>
</dbReference>
<evidence type="ECO:0000256" key="2">
    <source>
        <dbReference type="ARBA" id="ARBA00023125"/>
    </source>
</evidence>
<dbReference type="PANTHER" id="PTHR30363:SF58">
    <property type="entry name" value="REGULATORY PROTEIN, DEOR FAMILY"/>
    <property type="match status" value="1"/>
</dbReference>
<sequence length="274" mass="29330">MKPRYAERVATSAPLIPEQRHQEVIRLLRSAGVLSIRHLVELLGVSHMTVRRDIAVLEAAGQVVSVQGGVRLSEWTGIEPPRERAARAMLELPRKRAIAERAAELIEDDMVVFLDAGTTCEALVPFLTARRGITVVTNDFFVITTLFDYPAVEAIHTGGTVDIASGSATGALAAAPLASISLDIAFLSTGTWDLIHGVTASKTDQVLLKRAAMEAASSTVLLSDSTKFGTFERFKVAPLDTLDVIVTDDGLPEEGRSAVTDLGVDLRITASSGR</sequence>
<dbReference type="GO" id="GO:0003700">
    <property type="term" value="F:DNA-binding transcription factor activity"/>
    <property type="evidence" value="ECO:0007669"/>
    <property type="project" value="InterPro"/>
</dbReference>
<dbReference type="InterPro" id="IPR018356">
    <property type="entry name" value="Tscrpt_reg_HTH_DeoR_CS"/>
</dbReference>